<name>D0I7V4_GRIHO</name>
<protein>
    <submittedName>
        <fullName evidence="1">Uncharacterized protein</fullName>
    </submittedName>
</protein>
<evidence type="ECO:0000313" key="2">
    <source>
        <dbReference type="Proteomes" id="UP000003604"/>
    </source>
</evidence>
<evidence type="ECO:0000313" key="1">
    <source>
        <dbReference type="EMBL" id="EEY72723.1"/>
    </source>
</evidence>
<gene>
    <name evidence="1" type="ORF">VHA_001828</name>
</gene>
<comment type="caution">
    <text evidence="1">The sequence shown here is derived from an EMBL/GenBank/DDBJ whole genome shotgun (WGS) entry which is preliminary data.</text>
</comment>
<dbReference type="Proteomes" id="UP000003604">
    <property type="component" value="Unassembled WGS sequence"/>
</dbReference>
<keyword evidence="2" id="KW-1185">Reference proteome</keyword>
<proteinExistence type="predicted"/>
<dbReference type="EMBL" id="ADAQ01000011">
    <property type="protein sequence ID" value="EEY72723.1"/>
    <property type="molecule type" value="Genomic_DNA"/>
</dbReference>
<accession>D0I7V4</accession>
<reference evidence="1 2" key="1">
    <citation type="submission" date="2009-10" db="EMBL/GenBank/DDBJ databases">
        <authorList>
            <consortium name="Los Alamos National Laboratory (LANL)"/>
            <consortium name="National Microbial Pathogen Data Resource (NMPDR)"/>
            <person name="Saunders E.H."/>
            <person name="Munk A.C."/>
            <person name="Tapia R."/>
            <person name="Green L."/>
            <person name="Rogers Y."/>
            <person name="Detter J.C."/>
            <person name="Bruce D."/>
            <person name="Brettin T.S."/>
            <person name="Colwell R.R."/>
            <person name="Huq A."/>
            <person name="Grim C.J."/>
            <person name="Hasan N.A."/>
            <person name="Bartels D."/>
            <person name="Vonstein V."/>
        </authorList>
    </citation>
    <scope>NUCLEOTIDE SEQUENCE [LARGE SCALE GENOMIC DNA]</scope>
    <source>
        <strain evidence="1 2">CIP 101886</strain>
    </source>
</reference>
<dbReference type="AlphaFoldDB" id="D0I7V4"/>
<organism evidence="1 2">
    <name type="scientific">Grimontia hollisae CIP 101886</name>
    <dbReference type="NCBI Taxonomy" id="675812"/>
    <lineage>
        <taxon>Bacteria</taxon>
        <taxon>Pseudomonadati</taxon>
        <taxon>Pseudomonadota</taxon>
        <taxon>Gammaproteobacteria</taxon>
        <taxon>Vibrionales</taxon>
        <taxon>Vibrionaceae</taxon>
        <taxon>Grimontia</taxon>
    </lineage>
</organism>
<sequence>MGSAFTAHVGNIAVKITNTTDESARFVFRSCICVKLPNISKRRYIRAKFY</sequence>